<proteinExistence type="predicted"/>
<name>A0ABQ0BMG1_9FIRM</name>
<dbReference type="EMBL" id="BAABZQ010000001">
    <property type="protein sequence ID" value="GAA6497719.1"/>
    <property type="molecule type" value="Genomic_DNA"/>
</dbReference>
<reference evidence="1 2" key="1">
    <citation type="submission" date="2024-04" db="EMBL/GenBank/DDBJ databases">
        <title>Defined microbial consortia suppress multidrug-resistant proinflammatory Enterobacteriaceae via ecological control.</title>
        <authorList>
            <person name="Furuichi M."/>
            <person name="Kawaguchi T."/>
            <person name="Pust M."/>
            <person name="Yasuma K."/>
            <person name="Plichta D."/>
            <person name="Hasegawa N."/>
            <person name="Ohya T."/>
            <person name="Bhattarai S."/>
            <person name="Sasajima S."/>
            <person name="Aoto Y."/>
            <person name="Tuganbaev T."/>
            <person name="Yaginuma M."/>
            <person name="Ueda M."/>
            <person name="Okahashi N."/>
            <person name="Amafuji K."/>
            <person name="Kiridooshi Y."/>
            <person name="Sugita K."/>
            <person name="Strazar M."/>
            <person name="Skelly A."/>
            <person name="Suda W."/>
            <person name="Hattori M."/>
            <person name="Nakamoto N."/>
            <person name="Caballero S."/>
            <person name="Norman J."/>
            <person name="Olle B."/>
            <person name="Tanoue T."/>
            <person name="Arita M."/>
            <person name="Bucci V."/>
            <person name="Atarashi K."/>
            <person name="Xavier R."/>
            <person name="Honda K."/>
        </authorList>
    </citation>
    <scope>NUCLEOTIDE SEQUENCE [LARGE SCALE GENOMIC DNA]</scope>
    <source>
        <strain evidence="2">k34-0107-D12</strain>
    </source>
</reference>
<keyword evidence="2" id="KW-1185">Reference proteome</keyword>
<dbReference type="Proteomes" id="UP001600941">
    <property type="component" value="Unassembled WGS sequence"/>
</dbReference>
<evidence type="ECO:0000313" key="2">
    <source>
        <dbReference type="Proteomes" id="UP001600941"/>
    </source>
</evidence>
<accession>A0ABQ0BMG1</accession>
<protein>
    <submittedName>
        <fullName evidence="1">Uncharacterized protein</fullName>
    </submittedName>
</protein>
<gene>
    <name evidence="1" type="ORF">K340107D12_05350</name>
</gene>
<comment type="caution">
    <text evidence="1">The sequence shown here is derived from an EMBL/GenBank/DDBJ whole genome shotgun (WGS) entry which is preliminary data.</text>
</comment>
<organism evidence="1 2">
    <name type="scientific">Blautia parvula</name>
    <dbReference type="NCBI Taxonomy" id="2877527"/>
    <lineage>
        <taxon>Bacteria</taxon>
        <taxon>Bacillati</taxon>
        <taxon>Bacillota</taxon>
        <taxon>Clostridia</taxon>
        <taxon>Lachnospirales</taxon>
        <taxon>Lachnospiraceae</taxon>
        <taxon>Blautia</taxon>
    </lineage>
</organism>
<sequence>MSQKSQVKIWEAPCVIPTNKVYPPEKSPLFIEKRAYQGNTGKFYPLAGLTGP</sequence>
<evidence type="ECO:0000313" key="1">
    <source>
        <dbReference type="EMBL" id="GAA6497719.1"/>
    </source>
</evidence>